<reference evidence="5 6" key="1">
    <citation type="journal article" date="2019" name="Emerg. Microbes Infect.">
        <title>Comprehensive subspecies identification of 175 nontuberculous mycobacteria species based on 7547 genomic profiles.</title>
        <authorList>
            <person name="Matsumoto Y."/>
            <person name="Kinjo T."/>
            <person name="Motooka D."/>
            <person name="Nabeya D."/>
            <person name="Jung N."/>
            <person name="Uechi K."/>
            <person name="Horii T."/>
            <person name="Iida T."/>
            <person name="Fujita J."/>
            <person name="Nakamura S."/>
        </authorList>
    </citation>
    <scope>NUCLEOTIDE SEQUENCE [LARGE SCALE GENOMIC DNA]</scope>
    <source>
        <strain evidence="5 6">JCM 12375</strain>
    </source>
</reference>
<name>A0ABM7HQ00_MYCME</name>
<accession>A0ABM7HQ00</accession>
<dbReference type="Gene3D" id="1.10.10.10">
    <property type="entry name" value="Winged helix-like DNA-binding domain superfamily/Winged helix DNA-binding domain"/>
    <property type="match status" value="1"/>
</dbReference>
<dbReference type="InterPro" id="IPR019888">
    <property type="entry name" value="Tscrpt_reg_AsnC-like"/>
</dbReference>
<dbReference type="Gene3D" id="3.30.70.920">
    <property type="match status" value="1"/>
</dbReference>
<dbReference type="InterPro" id="IPR036390">
    <property type="entry name" value="WH_DNA-bd_sf"/>
</dbReference>
<dbReference type="Pfam" id="PF01037">
    <property type="entry name" value="AsnC_trans_reg"/>
    <property type="match status" value="1"/>
</dbReference>
<dbReference type="PANTHER" id="PTHR30154">
    <property type="entry name" value="LEUCINE-RESPONSIVE REGULATORY PROTEIN"/>
    <property type="match status" value="1"/>
</dbReference>
<evidence type="ECO:0000256" key="1">
    <source>
        <dbReference type="ARBA" id="ARBA00023015"/>
    </source>
</evidence>
<proteinExistence type="predicted"/>
<gene>
    <name evidence="5" type="ORF">MMAGJ_18960</name>
</gene>
<dbReference type="SUPFAM" id="SSF46785">
    <property type="entry name" value="Winged helix' DNA-binding domain"/>
    <property type="match status" value="1"/>
</dbReference>
<dbReference type="RefSeq" id="WP_036435521.1">
    <property type="nucleotide sequence ID" value="NZ_AP022567.1"/>
</dbReference>
<sequence length="168" mass="18371">MVHLDRLDADLIGLLERNGRMGVAELASSLGVARNTIQSRLRRLEESGLLRGFRPDIDLDAAGVAVQAFIALEVEQGRLLKIAELLTAMPEILEIHVTTGREDLLARVATESQAGLQQLIEHIVSIPGVVHSATTLTLTTPLLYRIEPLLDKLTRSRGWGRSTPAPKD</sequence>
<dbReference type="Pfam" id="PF13404">
    <property type="entry name" value="HTH_AsnC-type"/>
    <property type="match status" value="1"/>
</dbReference>
<evidence type="ECO:0000256" key="3">
    <source>
        <dbReference type="ARBA" id="ARBA00023163"/>
    </source>
</evidence>
<keyword evidence="6" id="KW-1185">Reference proteome</keyword>
<dbReference type="InterPro" id="IPR036388">
    <property type="entry name" value="WH-like_DNA-bd_sf"/>
</dbReference>
<dbReference type="PRINTS" id="PR00033">
    <property type="entry name" value="HTHASNC"/>
</dbReference>
<dbReference type="SMART" id="SM00344">
    <property type="entry name" value="HTH_ASNC"/>
    <property type="match status" value="1"/>
</dbReference>
<dbReference type="SUPFAM" id="SSF54909">
    <property type="entry name" value="Dimeric alpha+beta barrel"/>
    <property type="match status" value="1"/>
</dbReference>
<dbReference type="EMBL" id="AP022567">
    <property type="protein sequence ID" value="BBX32614.1"/>
    <property type="molecule type" value="Genomic_DNA"/>
</dbReference>
<keyword evidence="3" id="KW-0804">Transcription</keyword>
<organism evidence="5 6">
    <name type="scientific">Mycolicibacterium mageritense</name>
    <name type="common">Mycobacterium mageritense</name>
    <dbReference type="NCBI Taxonomy" id="53462"/>
    <lineage>
        <taxon>Bacteria</taxon>
        <taxon>Bacillati</taxon>
        <taxon>Actinomycetota</taxon>
        <taxon>Actinomycetes</taxon>
        <taxon>Mycobacteriales</taxon>
        <taxon>Mycobacteriaceae</taxon>
        <taxon>Mycolicibacterium</taxon>
    </lineage>
</organism>
<dbReference type="InterPro" id="IPR011008">
    <property type="entry name" value="Dimeric_a/b-barrel"/>
</dbReference>
<dbReference type="InterPro" id="IPR019887">
    <property type="entry name" value="Tscrpt_reg_AsnC/Lrp_C"/>
</dbReference>
<evidence type="ECO:0000256" key="2">
    <source>
        <dbReference type="ARBA" id="ARBA00023125"/>
    </source>
</evidence>
<keyword evidence="2" id="KW-0238">DNA-binding</keyword>
<dbReference type="InterPro" id="IPR000485">
    <property type="entry name" value="AsnC-type_HTH_dom"/>
</dbReference>
<evidence type="ECO:0000259" key="4">
    <source>
        <dbReference type="PROSITE" id="PS50956"/>
    </source>
</evidence>
<dbReference type="PANTHER" id="PTHR30154:SF34">
    <property type="entry name" value="TRANSCRIPTIONAL REGULATOR AZLB"/>
    <property type="match status" value="1"/>
</dbReference>
<protein>
    <submittedName>
        <fullName evidence="5">AsnC family transcriptional regulator</fullName>
    </submittedName>
</protein>
<evidence type="ECO:0000313" key="5">
    <source>
        <dbReference type="EMBL" id="BBX32614.1"/>
    </source>
</evidence>
<dbReference type="Proteomes" id="UP000465622">
    <property type="component" value="Chromosome"/>
</dbReference>
<feature type="domain" description="HTH asnC-type" evidence="4">
    <location>
        <begin position="4"/>
        <end position="65"/>
    </location>
</feature>
<dbReference type="PROSITE" id="PS50956">
    <property type="entry name" value="HTH_ASNC_2"/>
    <property type="match status" value="1"/>
</dbReference>
<evidence type="ECO:0000313" key="6">
    <source>
        <dbReference type="Proteomes" id="UP000465622"/>
    </source>
</evidence>
<keyword evidence="1" id="KW-0805">Transcription regulation</keyword>